<evidence type="ECO:0000313" key="1">
    <source>
        <dbReference type="EMBL" id="EMS62082.1"/>
    </source>
</evidence>
<name>M7ZPR4_TRIUA</name>
<accession>M7ZPR4</accession>
<organism evidence="1">
    <name type="scientific">Triticum urartu</name>
    <name type="common">Red wild einkorn</name>
    <name type="synonym">Crithodium urartu</name>
    <dbReference type="NCBI Taxonomy" id="4572"/>
    <lineage>
        <taxon>Eukaryota</taxon>
        <taxon>Viridiplantae</taxon>
        <taxon>Streptophyta</taxon>
        <taxon>Embryophyta</taxon>
        <taxon>Tracheophyta</taxon>
        <taxon>Spermatophyta</taxon>
        <taxon>Magnoliopsida</taxon>
        <taxon>Liliopsida</taxon>
        <taxon>Poales</taxon>
        <taxon>Poaceae</taxon>
        <taxon>BOP clade</taxon>
        <taxon>Pooideae</taxon>
        <taxon>Triticodae</taxon>
        <taxon>Triticeae</taxon>
        <taxon>Triticinae</taxon>
        <taxon>Triticum</taxon>
    </lineage>
</organism>
<gene>
    <name evidence="1" type="ORF">TRIUR3_09054</name>
</gene>
<proteinExistence type="predicted"/>
<dbReference type="EMBL" id="KD086857">
    <property type="protein sequence ID" value="EMS62082.1"/>
    <property type="molecule type" value="Genomic_DNA"/>
</dbReference>
<sequence length="322" mass="36207">MTDPVRLPDGIVLNLNLGHTSLLCEFGSAVINEKKSYNTETTGNLPIEALQGKSAQGSRYWELHDCPSNVEGMNPPGFSSRHPVWEGFAVPVKKEGGKLSFFCVACKKLLSGNAAVATKHMLCTKGCAISEEGKMDLKTRIREFDNRRNDLKRKCKEPKEGVVQGYSVGALKLLYRYNVLFLCNRNCSSYSYTVSFNVLLLTIRLICVHGYGSSYCKAGRYFPACTDRWAESDDDRISSFDPLSHSFLTAIPQVTAHRFKATVEAMFSIVHHVPRLKLLQCALQPEMKEVKQENNPIRIRFEPWILFPVVGPQMITSTRYPT</sequence>
<reference evidence="1" key="1">
    <citation type="journal article" date="2013" name="Nature">
        <title>Draft genome of the wheat A-genome progenitor Triticum urartu.</title>
        <authorList>
            <person name="Ling H.Q."/>
            <person name="Zhao S."/>
            <person name="Liu D."/>
            <person name="Wang J."/>
            <person name="Sun H."/>
            <person name="Zhang C."/>
            <person name="Fan H."/>
            <person name="Li D."/>
            <person name="Dong L."/>
            <person name="Tao Y."/>
            <person name="Gao C."/>
            <person name="Wu H."/>
            <person name="Li Y."/>
            <person name="Cui Y."/>
            <person name="Guo X."/>
            <person name="Zheng S."/>
            <person name="Wang B."/>
            <person name="Yu K."/>
            <person name="Liang Q."/>
            <person name="Yang W."/>
            <person name="Lou X."/>
            <person name="Chen J."/>
            <person name="Feng M."/>
            <person name="Jian J."/>
            <person name="Zhang X."/>
            <person name="Luo G."/>
            <person name="Jiang Y."/>
            <person name="Liu J."/>
            <person name="Wang Z."/>
            <person name="Sha Y."/>
            <person name="Zhang B."/>
            <person name="Wu H."/>
            <person name="Tang D."/>
            <person name="Shen Q."/>
            <person name="Xue P."/>
            <person name="Zou S."/>
            <person name="Wang X."/>
            <person name="Liu X."/>
            <person name="Wang F."/>
            <person name="Yang Y."/>
            <person name="An X."/>
            <person name="Dong Z."/>
            <person name="Zhang K."/>
            <person name="Zhang X."/>
            <person name="Luo M.C."/>
            <person name="Dvorak J."/>
            <person name="Tong Y."/>
            <person name="Wang J."/>
            <person name="Yang H."/>
            <person name="Li Z."/>
            <person name="Wang D."/>
            <person name="Zhang A."/>
            <person name="Wang J."/>
        </authorList>
    </citation>
    <scope>NUCLEOTIDE SEQUENCE</scope>
</reference>
<dbReference type="AlphaFoldDB" id="M7ZPR4"/>
<protein>
    <submittedName>
        <fullName evidence="1">Uncharacterized protein</fullName>
    </submittedName>
</protein>